<evidence type="ECO:0000256" key="1">
    <source>
        <dbReference type="SAM" id="Coils"/>
    </source>
</evidence>
<accession>A0A2S3ZEF8</accession>
<sequence length="197" mass="21756">MRWDNLFDDLEGQLENELNAEDLELRAEEERLRLGRLALRQRLTGVVNGPAPSRVLRVVLVDGQVLTVRPTTFGRDWLAADLLEAGTGSPQCILPFAGIGAVILQPDQVPDSLAVETGAPARLVDRIGLSFVLRDLCRRRKSLQIQTGVGPVTGTIDRVGRDHVDLAVHAPGTLRRAGEVRQYRIVPLNQIHLVRLD</sequence>
<proteinExistence type="predicted"/>
<protein>
    <recommendedName>
        <fullName evidence="4">Fis family transcriptional regulator</fullName>
    </recommendedName>
</protein>
<evidence type="ECO:0000313" key="3">
    <source>
        <dbReference type="Proteomes" id="UP000237340"/>
    </source>
</evidence>
<organism evidence="2 3">
    <name type="scientific">Cryobacterium zongtaii</name>
    <dbReference type="NCBI Taxonomy" id="1259217"/>
    <lineage>
        <taxon>Bacteria</taxon>
        <taxon>Bacillati</taxon>
        <taxon>Actinomycetota</taxon>
        <taxon>Actinomycetes</taxon>
        <taxon>Micrococcales</taxon>
        <taxon>Microbacteriaceae</taxon>
        <taxon>Cryobacterium</taxon>
    </lineage>
</organism>
<comment type="caution">
    <text evidence="2">The sequence shown here is derived from an EMBL/GenBank/DDBJ whole genome shotgun (WGS) entry which is preliminary data.</text>
</comment>
<reference evidence="2 3" key="1">
    <citation type="submission" date="2018-01" db="EMBL/GenBank/DDBJ databases">
        <title>Cryobacterium sp. nov., from glaciers in China.</title>
        <authorList>
            <person name="Liu Q."/>
            <person name="Xin Y.-H."/>
        </authorList>
    </citation>
    <scope>NUCLEOTIDE SEQUENCE [LARGE SCALE GENOMIC DNA]</scope>
    <source>
        <strain evidence="2 3">TMN-42</strain>
    </source>
</reference>
<evidence type="ECO:0008006" key="4">
    <source>
        <dbReference type="Google" id="ProtNLM"/>
    </source>
</evidence>
<name>A0A2S3ZEF8_9MICO</name>
<evidence type="ECO:0000313" key="2">
    <source>
        <dbReference type="EMBL" id="POH64881.1"/>
    </source>
</evidence>
<keyword evidence="1" id="KW-0175">Coiled coil</keyword>
<dbReference type="RefSeq" id="WP_103460883.1">
    <property type="nucleotide sequence ID" value="NZ_PPXD01000018.1"/>
</dbReference>
<dbReference type="AlphaFoldDB" id="A0A2S3ZEF8"/>
<keyword evidence="3" id="KW-1185">Reference proteome</keyword>
<gene>
    <name evidence="2" type="ORF">C3B61_12060</name>
</gene>
<dbReference type="Proteomes" id="UP000237340">
    <property type="component" value="Unassembled WGS sequence"/>
</dbReference>
<dbReference type="EMBL" id="PPXD01000018">
    <property type="protein sequence ID" value="POH64881.1"/>
    <property type="molecule type" value="Genomic_DNA"/>
</dbReference>
<feature type="coiled-coil region" evidence="1">
    <location>
        <begin position="11"/>
        <end position="40"/>
    </location>
</feature>